<organism evidence="2 3">
    <name type="scientific">Eumeta variegata</name>
    <name type="common">Bagworm moth</name>
    <name type="synonym">Eumeta japonica</name>
    <dbReference type="NCBI Taxonomy" id="151549"/>
    <lineage>
        <taxon>Eukaryota</taxon>
        <taxon>Metazoa</taxon>
        <taxon>Ecdysozoa</taxon>
        <taxon>Arthropoda</taxon>
        <taxon>Hexapoda</taxon>
        <taxon>Insecta</taxon>
        <taxon>Pterygota</taxon>
        <taxon>Neoptera</taxon>
        <taxon>Endopterygota</taxon>
        <taxon>Lepidoptera</taxon>
        <taxon>Glossata</taxon>
        <taxon>Ditrysia</taxon>
        <taxon>Tineoidea</taxon>
        <taxon>Psychidae</taxon>
        <taxon>Oiketicinae</taxon>
        <taxon>Eumeta</taxon>
    </lineage>
</organism>
<evidence type="ECO:0000313" key="3">
    <source>
        <dbReference type="Proteomes" id="UP000299102"/>
    </source>
</evidence>
<dbReference type="SUPFAM" id="SSF56672">
    <property type="entry name" value="DNA/RNA polymerases"/>
    <property type="match status" value="1"/>
</dbReference>
<dbReference type="EMBL" id="BGZK01000743">
    <property type="protein sequence ID" value="GBP58766.1"/>
    <property type="molecule type" value="Genomic_DNA"/>
</dbReference>
<evidence type="ECO:0000313" key="2">
    <source>
        <dbReference type="EMBL" id="GBP58766.1"/>
    </source>
</evidence>
<protein>
    <submittedName>
        <fullName evidence="2">Uncharacterized protein</fullName>
    </submittedName>
</protein>
<keyword evidence="3" id="KW-1185">Reference proteome</keyword>
<proteinExistence type="predicted"/>
<dbReference type="Proteomes" id="UP000299102">
    <property type="component" value="Unassembled WGS sequence"/>
</dbReference>
<comment type="caution">
    <text evidence="2">The sequence shown here is derived from an EMBL/GenBank/DDBJ whole genome shotgun (WGS) entry which is preliminary data.</text>
</comment>
<dbReference type="AlphaFoldDB" id="A0A4C1X4V0"/>
<gene>
    <name evidence="2" type="ORF">EVAR_35545_1</name>
</gene>
<sequence length="199" mass="22660">MCEILKIVLKSTTASPWKLGATDRTLHCARHCLATAFFARRSEAKVRPPAEASFGRLTNQVDDPQPGLSASKRPWRGHRKDSHNNTNGIIQISPDVSGAEKRRPDIPTPEIKVLGYIVSKEGIKLPAEKIKLIMNYPKPQTNEELRRFLGILISTVCIYLTLRPYKHRSTHTYIMSRKTKLKFNGPKNHRKRSKRVKQA</sequence>
<feature type="region of interest" description="Disordered" evidence="1">
    <location>
        <begin position="56"/>
        <end position="91"/>
    </location>
</feature>
<reference evidence="2 3" key="1">
    <citation type="journal article" date="2019" name="Commun. Biol.">
        <title>The bagworm genome reveals a unique fibroin gene that provides high tensile strength.</title>
        <authorList>
            <person name="Kono N."/>
            <person name="Nakamura H."/>
            <person name="Ohtoshi R."/>
            <person name="Tomita M."/>
            <person name="Numata K."/>
            <person name="Arakawa K."/>
        </authorList>
    </citation>
    <scope>NUCLEOTIDE SEQUENCE [LARGE SCALE GENOMIC DNA]</scope>
</reference>
<name>A0A4C1X4V0_EUMVA</name>
<dbReference type="InterPro" id="IPR043502">
    <property type="entry name" value="DNA/RNA_pol_sf"/>
</dbReference>
<evidence type="ECO:0000256" key="1">
    <source>
        <dbReference type="SAM" id="MobiDB-lite"/>
    </source>
</evidence>
<dbReference type="OrthoDB" id="430238at2759"/>
<dbReference type="GO" id="GO:0071897">
    <property type="term" value="P:DNA biosynthetic process"/>
    <property type="evidence" value="ECO:0007669"/>
    <property type="project" value="UniProtKB-ARBA"/>
</dbReference>
<accession>A0A4C1X4V0</accession>